<protein>
    <submittedName>
        <fullName evidence="1">Uncharacterized protein</fullName>
    </submittedName>
</protein>
<gene>
    <name evidence="1" type="ORF">NQ318_019298</name>
</gene>
<name>A0AAV8X4V4_9CUCU</name>
<comment type="caution">
    <text evidence="1">The sequence shown here is derived from an EMBL/GenBank/DDBJ whole genome shotgun (WGS) entry which is preliminary data.</text>
</comment>
<evidence type="ECO:0000313" key="1">
    <source>
        <dbReference type="EMBL" id="KAJ8933653.1"/>
    </source>
</evidence>
<keyword evidence="2" id="KW-1185">Reference proteome</keyword>
<evidence type="ECO:0000313" key="2">
    <source>
        <dbReference type="Proteomes" id="UP001162162"/>
    </source>
</evidence>
<organism evidence="1 2">
    <name type="scientific">Aromia moschata</name>
    <dbReference type="NCBI Taxonomy" id="1265417"/>
    <lineage>
        <taxon>Eukaryota</taxon>
        <taxon>Metazoa</taxon>
        <taxon>Ecdysozoa</taxon>
        <taxon>Arthropoda</taxon>
        <taxon>Hexapoda</taxon>
        <taxon>Insecta</taxon>
        <taxon>Pterygota</taxon>
        <taxon>Neoptera</taxon>
        <taxon>Endopterygota</taxon>
        <taxon>Coleoptera</taxon>
        <taxon>Polyphaga</taxon>
        <taxon>Cucujiformia</taxon>
        <taxon>Chrysomeloidea</taxon>
        <taxon>Cerambycidae</taxon>
        <taxon>Cerambycinae</taxon>
        <taxon>Callichromatini</taxon>
        <taxon>Aromia</taxon>
    </lineage>
</organism>
<proteinExistence type="predicted"/>
<dbReference type="AlphaFoldDB" id="A0AAV8X4V4"/>
<sequence length="99" mass="11189">MKQTDSEITVVRVKCRKRPAKGRQSKWDMNDIAIPGDGCHLSDSPSMVNLVTLVGYSVPCEGEEYLVPLSSWEPYLKQEHSDLKCLSESNVDTPTRYNE</sequence>
<dbReference type="EMBL" id="JAPWTK010001182">
    <property type="protein sequence ID" value="KAJ8933653.1"/>
    <property type="molecule type" value="Genomic_DNA"/>
</dbReference>
<dbReference type="Proteomes" id="UP001162162">
    <property type="component" value="Unassembled WGS sequence"/>
</dbReference>
<reference evidence="1" key="1">
    <citation type="journal article" date="2023" name="Insect Mol. Biol.">
        <title>Genome sequencing provides insights into the evolution of gene families encoding plant cell wall-degrading enzymes in longhorned beetles.</title>
        <authorList>
            <person name="Shin N.R."/>
            <person name="Okamura Y."/>
            <person name="Kirsch R."/>
            <person name="Pauchet Y."/>
        </authorList>
    </citation>
    <scope>NUCLEOTIDE SEQUENCE</scope>
    <source>
        <strain evidence="1">AMC_N1</strain>
    </source>
</reference>
<accession>A0AAV8X4V4</accession>